<gene>
    <name evidence="1" type="ORF">DFI_19075</name>
</gene>
<proteinExistence type="predicted"/>
<evidence type="ECO:0000313" key="2">
    <source>
        <dbReference type="Proteomes" id="UP000259030"/>
    </source>
</evidence>
<dbReference type="Proteomes" id="UP000259030">
    <property type="component" value="Plasmid pDFI3"/>
</dbReference>
<reference evidence="1 2" key="1">
    <citation type="submission" date="2017-05" db="EMBL/GenBank/DDBJ databases">
        <title>The complete genome sequence of Deinococcus ficus isolated from the rhizosphere of the Ficus religiosa L. in Taiwan.</title>
        <authorList>
            <person name="Wu K.-M."/>
            <person name="Liao T.-L."/>
            <person name="Liu Y.-M."/>
            <person name="Young C.-C."/>
            <person name="Tsai S.-F."/>
        </authorList>
    </citation>
    <scope>NUCLEOTIDE SEQUENCE [LARGE SCALE GENOMIC DNA]</scope>
    <source>
        <strain evidence="1 2">CC-FR2-10</strain>
        <plasmid evidence="2">pdfi3</plasmid>
    </source>
</reference>
<geneLocation type="plasmid" evidence="2">
    <name>pdfi3</name>
</geneLocation>
<dbReference type="AlphaFoldDB" id="A0A221T323"/>
<dbReference type="EMBL" id="CP021084">
    <property type="protein sequence ID" value="ASN83302.1"/>
    <property type="molecule type" value="Genomic_DNA"/>
</dbReference>
<organism evidence="1 2">
    <name type="scientific">Deinococcus ficus</name>
    <dbReference type="NCBI Taxonomy" id="317577"/>
    <lineage>
        <taxon>Bacteria</taxon>
        <taxon>Thermotogati</taxon>
        <taxon>Deinococcota</taxon>
        <taxon>Deinococci</taxon>
        <taxon>Deinococcales</taxon>
        <taxon>Deinococcaceae</taxon>
        <taxon>Deinococcus</taxon>
    </lineage>
</organism>
<evidence type="ECO:0000313" key="1">
    <source>
        <dbReference type="EMBL" id="ASN83302.1"/>
    </source>
</evidence>
<dbReference type="KEGG" id="dfc:DFI_19075"/>
<sequence length="127" mass="14180">MLTPEDYQTLLSILAKVRTPSGREGEDRGCYVIGDGPESAIVGDEGAYLSLVRTLIGVLFEAKRGLAEGEYEVYPNEEGGWVSNIIAGEINDWHGHLNLMAMYVVQDRMQMDQIGKRLGWYREKPSS</sequence>
<protein>
    <submittedName>
        <fullName evidence="1">Uncharacterized protein</fullName>
    </submittedName>
</protein>
<keyword evidence="2" id="KW-1185">Reference proteome</keyword>
<accession>A0A221T323</accession>
<keyword evidence="1" id="KW-0614">Plasmid</keyword>
<name>A0A221T323_9DEIO</name>
<dbReference type="RefSeq" id="WP_027462745.1">
    <property type="nucleotide sequence ID" value="NZ_CP021084.1"/>
</dbReference>